<comment type="caution">
    <text evidence="1">The sequence shown here is derived from an EMBL/GenBank/DDBJ whole genome shotgun (WGS) entry which is preliminary data.</text>
</comment>
<reference evidence="1 2" key="1">
    <citation type="submission" date="2023-07" db="EMBL/GenBank/DDBJ databases">
        <title>Sorghum-associated microbial communities from plants grown in Nebraska, USA.</title>
        <authorList>
            <person name="Schachtman D."/>
        </authorList>
    </citation>
    <scope>NUCLEOTIDE SEQUENCE [LARGE SCALE GENOMIC DNA]</scope>
    <source>
        <strain evidence="1 2">DS1316</strain>
    </source>
</reference>
<evidence type="ECO:0000313" key="1">
    <source>
        <dbReference type="EMBL" id="MDR6408943.1"/>
    </source>
</evidence>
<organism evidence="1 2">
    <name type="scientific">Paraburkholderia terricola</name>
    <dbReference type="NCBI Taxonomy" id="169427"/>
    <lineage>
        <taxon>Bacteria</taxon>
        <taxon>Pseudomonadati</taxon>
        <taxon>Pseudomonadota</taxon>
        <taxon>Betaproteobacteria</taxon>
        <taxon>Burkholderiales</taxon>
        <taxon>Burkholderiaceae</taxon>
        <taxon>Paraburkholderia</taxon>
    </lineage>
</organism>
<evidence type="ECO:0000313" key="2">
    <source>
        <dbReference type="Proteomes" id="UP001264340"/>
    </source>
</evidence>
<protein>
    <submittedName>
        <fullName evidence="1">Ribosome-binding protein aMBF1 (Putative translation factor)</fullName>
    </submittedName>
</protein>
<dbReference type="EMBL" id="JAVDRP010000004">
    <property type="protein sequence ID" value="MDR6408943.1"/>
    <property type="molecule type" value="Genomic_DNA"/>
</dbReference>
<gene>
    <name evidence="1" type="ORF">J2804_002347</name>
</gene>
<dbReference type="Proteomes" id="UP001264340">
    <property type="component" value="Unassembled WGS sequence"/>
</dbReference>
<keyword evidence="2" id="KW-1185">Reference proteome</keyword>
<proteinExistence type="predicted"/>
<name>A0ABU1LQB6_9BURK</name>
<dbReference type="RefSeq" id="WP_154873584.1">
    <property type="nucleotide sequence ID" value="NZ_JAVDQV010000006.1"/>
</dbReference>
<sequence>METMLTGVCGRVNLKAVEPHGVPYARRHKNPFKTRRSHERGQRCERARFQTRGLHVREENRMHDDLHENLNHRVMQERDSRGLYRSAQNCF</sequence>
<accession>A0ABU1LQB6</accession>